<dbReference type="GO" id="GO:0031146">
    <property type="term" value="P:SCF-dependent proteasomal ubiquitin-dependent protein catabolic process"/>
    <property type="evidence" value="ECO:0007669"/>
    <property type="project" value="TreeGrafter"/>
</dbReference>
<dbReference type="AlphaFoldDB" id="A0A8J1LNY0"/>
<evidence type="ECO:0000313" key="4">
    <source>
        <dbReference type="RefSeq" id="XP_041431283.1"/>
    </source>
</evidence>
<evidence type="ECO:0000259" key="1">
    <source>
        <dbReference type="PROSITE" id="PS50181"/>
    </source>
</evidence>
<dbReference type="Pfam" id="PF04300">
    <property type="entry name" value="FBA"/>
    <property type="match status" value="1"/>
</dbReference>
<dbReference type="PANTHER" id="PTHR12125:SF9">
    <property type="entry name" value="F-BOX ONLY PROTEIN 27"/>
    <property type="match status" value="1"/>
</dbReference>
<dbReference type="GO" id="GO:0019005">
    <property type="term" value="C:SCF ubiquitin ligase complex"/>
    <property type="evidence" value="ECO:0007669"/>
    <property type="project" value="TreeGrafter"/>
</dbReference>
<dbReference type="InterPro" id="IPR001810">
    <property type="entry name" value="F-box_dom"/>
</dbReference>
<dbReference type="Proteomes" id="UP000186698">
    <property type="component" value="Chromosome 8S"/>
</dbReference>
<dbReference type="GO" id="GO:0005737">
    <property type="term" value="C:cytoplasm"/>
    <property type="evidence" value="ECO:0007669"/>
    <property type="project" value="TreeGrafter"/>
</dbReference>
<sequence>MDASNSQSLKHVKYIMDLEPFPDDVLLVILSFVPSLDLLKSCRLVSKRWLRLVDTPTLWKIKCQQKWRKEVFNSALSIPNVNWQRIFMKEPFLRNLIRNPCGTDGLKHWRCMHGGDGWKVEDNHFPLEVADSQTSFVTSFEWCKKNQLVDLIKEGLWEDLMDNHPPSICISDWFVKTGFNFTLKCMQVGGIVAVYMKSEFSYYLKTESMLLMNLKPVQTQSHNGMMEITTRCFMCLMTMDLEYGL</sequence>
<dbReference type="RefSeq" id="XP_041431283.1">
    <property type="nucleotide sequence ID" value="XM_041575349.1"/>
</dbReference>
<dbReference type="Pfam" id="PF12937">
    <property type="entry name" value="F-box-like"/>
    <property type="match status" value="1"/>
</dbReference>
<proteinExistence type="predicted"/>
<gene>
    <name evidence="4" type="primary">fbxo27.S</name>
</gene>
<dbReference type="Gene3D" id="2.60.120.260">
    <property type="entry name" value="Galactose-binding domain-like"/>
    <property type="match status" value="1"/>
</dbReference>
<feature type="domain" description="FBA" evidence="2">
    <location>
        <begin position="86"/>
        <end position="245"/>
    </location>
</feature>
<evidence type="ECO:0000313" key="3">
    <source>
        <dbReference type="Proteomes" id="UP000186698"/>
    </source>
</evidence>
<dbReference type="GO" id="GO:0006516">
    <property type="term" value="P:glycoprotein catabolic process"/>
    <property type="evidence" value="ECO:0007669"/>
    <property type="project" value="TreeGrafter"/>
</dbReference>
<dbReference type="SUPFAM" id="SSF49785">
    <property type="entry name" value="Galactose-binding domain-like"/>
    <property type="match status" value="1"/>
</dbReference>
<dbReference type="GO" id="GO:0061630">
    <property type="term" value="F:ubiquitin protein ligase activity"/>
    <property type="evidence" value="ECO:0007669"/>
    <property type="project" value="TreeGrafter"/>
</dbReference>
<dbReference type="SMART" id="SM00256">
    <property type="entry name" value="FBOX"/>
    <property type="match status" value="1"/>
</dbReference>
<feature type="domain" description="F-box" evidence="1">
    <location>
        <begin position="15"/>
        <end position="62"/>
    </location>
</feature>
<dbReference type="InterPro" id="IPR039752">
    <property type="entry name" value="F-box_only"/>
</dbReference>
<dbReference type="PANTHER" id="PTHR12125">
    <property type="entry name" value="F-BOX ONLY PROTEIN 6-LIKE PROTEIN"/>
    <property type="match status" value="1"/>
</dbReference>
<dbReference type="InterPro" id="IPR008979">
    <property type="entry name" value="Galactose-bd-like_sf"/>
</dbReference>
<dbReference type="CTD" id="443723"/>
<dbReference type="PROSITE" id="PS50181">
    <property type="entry name" value="FBOX"/>
    <property type="match status" value="1"/>
</dbReference>
<organism evidence="3 4">
    <name type="scientific">Xenopus laevis</name>
    <name type="common">African clawed frog</name>
    <dbReference type="NCBI Taxonomy" id="8355"/>
    <lineage>
        <taxon>Eukaryota</taxon>
        <taxon>Metazoa</taxon>
        <taxon>Chordata</taxon>
        <taxon>Craniata</taxon>
        <taxon>Vertebrata</taxon>
        <taxon>Euteleostomi</taxon>
        <taxon>Amphibia</taxon>
        <taxon>Batrachia</taxon>
        <taxon>Anura</taxon>
        <taxon>Pipoidea</taxon>
        <taxon>Pipidae</taxon>
        <taxon>Xenopodinae</taxon>
        <taxon>Xenopus</taxon>
        <taxon>Xenopus</taxon>
    </lineage>
</organism>
<dbReference type="SMART" id="SM01198">
    <property type="entry name" value="FBA"/>
    <property type="match status" value="1"/>
</dbReference>
<dbReference type="Gene3D" id="1.20.1280.50">
    <property type="match status" value="1"/>
</dbReference>
<dbReference type="GO" id="GO:0036503">
    <property type="term" value="P:ERAD pathway"/>
    <property type="evidence" value="ECO:0007669"/>
    <property type="project" value="TreeGrafter"/>
</dbReference>
<dbReference type="InterPro" id="IPR036047">
    <property type="entry name" value="F-box-like_dom_sf"/>
</dbReference>
<dbReference type="PROSITE" id="PS51114">
    <property type="entry name" value="FBA"/>
    <property type="match status" value="1"/>
</dbReference>
<evidence type="ECO:0000259" key="2">
    <source>
        <dbReference type="PROSITE" id="PS51114"/>
    </source>
</evidence>
<protein>
    <submittedName>
        <fullName evidence="4">F-box only protein 27 isoform X2</fullName>
    </submittedName>
</protein>
<reference evidence="4" key="1">
    <citation type="submission" date="2025-08" db="UniProtKB">
        <authorList>
            <consortium name="RefSeq"/>
        </authorList>
    </citation>
    <scope>IDENTIFICATION</scope>
    <source>
        <strain evidence="4">J_2021</strain>
        <tissue evidence="4">Erythrocytes</tissue>
    </source>
</reference>
<dbReference type="GeneID" id="443723"/>
<accession>A0A8J1LNY0</accession>
<name>A0A8J1LNY0_XENLA</name>
<keyword evidence="3" id="KW-1185">Reference proteome</keyword>
<dbReference type="InterPro" id="IPR007397">
    <property type="entry name" value="F-box-assoc_dom"/>
</dbReference>
<dbReference type="SUPFAM" id="SSF81383">
    <property type="entry name" value="F-box domain"/>
    <property type="match status" value="1"/>
</dbReference>